<dbReference type="PANTHER" id="PTHR37947">
    <property type="entry name" value="BLL2462 PROTEIN"/>
    <property type="match status" value="1"/>
</dbReference>
<dbReference type="EMBL" id="BAABCV010000004">
    <property type="protein sequence ID" value="GAA4091658.1"/>
    <property type="molecule type" value="Genomic_DNA"/>
</dbReference>
<gene>
    <name evidence="2" type="ORF">GCM10022392_11960</name>
</gene>
<evidence type="ECO:0008006" key="4">
    <source>
        <dbReference type="Google" id="ProtNLM"/>
    </source>
</evidence>
<organism evidence="2 3">
    <name type="scientific">Mucilaginibacter panaciglaebae</name>
    <dbReference type="NCBI Taxonomy" id="502331"/>
    <lineage>
        <taxon>Bacteria</taxon>
        <taxon>Pseudomonadati</taxon>
        <taxon>Bacteroidota</taxon>
        <taxon>Sphingobacteriia</taxon>
        <taxon>Sphingobacteriales</taxon>
        <taxon>Sphingobacteriaceae</taxon>
        <taxon>Mucilaginibacter</taxon>
    </lineage>
</organism>
<keyword evidence="1" id="KW-0812">Transmembrane</keyword>
<evidence type="ECO:0000313" key="3">
    <source>
        <dbReference type="Proteomes" id="UP001500841"/>
    </source>
</evidence>
<reference evidence="3" key="1">
    <citation type="journal article" date="2019" name="Int. J. Syst. Evol. Microbiol.">
        <title>The Global Catalogue of Microorganisms (GCM) 10K type strain sequencing project: providing services to taxonomists for standard genome sequencing and annotation.</title>
        <authorList>
            <consortium name="The Broad Institute Genomics Platform"/>
            <consortium name="The Broad Institute Genome Sequencing Center for Infectious Disease"/>
            <person name="Wu L."/>
            <person name="Ma J."/>
        </authorList>
    </citation>
    <scope>NUCLEOTIDE SEQUENCE [LARGE SCALE GENOMIC DNA]</scope>
    <source>
        <strain evidence="3">JCM 17085</strain>
    </source>
</reference>
<evidence type="ECO:0000256" key="1">
    <source>
        <dbReference type="SAM" id="Phobius"/>
    </source>
</evidence>
<dbReference type="InterPro" id="IPR029062">
    <property type="entry name" value="Class_I_gatase-like"/>
</dbReference>
<keyword evidence="1" id="KW-0472">Membrane</keyword>
<dbReference type="InterPro" id="IPR036465">
    <property type="entry name" value="vWFA_dom_sf"/>
</dbReference>
<sequence length="666" mass="74535">MYRQPQNLPDKFRYLLAAFRALGVFLIALLLVSPMVKSTNYQPQKPLILIAQDNSQSVNTFHPRDFDADKFVDELAKLKHQLGNGYEVQEFNFGHDLNSGLSKSFNAKQTNIAAALRQLNDRFVNQNIGALILATDGSYNQGADPQYEARNFKTGIYTIALGDTNAKRDLLIGNVNYNKTAFLGNDFEIEVLTQAYQSKGETMHLSVTEDGRQVNAQIIPVGNDAFKKNLTIKLNADKKGVHKFNISITPVKNELSTQNNTETIYVEVLDSKQKILLVYDAAHPDISVIKQAIEANKNYELKTSFTADIGSLKLSDYSLIMLHQPTAGSFVALKDIIAKTKTPVWYLLGDQADISNFNTAQKLTNISTTRADMQEVFAQPVPEFTSFVLSDSTMQKLAKMPPLLAPFGTYTLPATTGVLFKQRIGTVATNYPLLLFGDEGGRRIGVLTGEGLWRWQLAEYAQYGSHHAMEELFSQSVQYLTANANRQRFRVYPSKNVFDEGENVLFNTELYNDALELVNTPDVKIELKNTAGKNYSFLATRTGQSYQLDAGILPVGEYTYTASTTLGNRLFNAAGQLTVKPLNLEISQSAANHQLLRNIAVQSGGKMLPPSQMNQLADLIRKNENIKTLVYEDRHYNDMIDVKWIFGLIVVLLGLEWFLRKREGEV</sequence>
<feature type="transmembrane region" description="Helical" evidence="1">
    <location>
        <begin position="12"/>
        <end position="36"/>
    </location>
</feature>
<accession>A0ABP7WLJ5</accession>
<dbReference type="PANTHER" id="PTHR37947:SF1">
    <property type="entry name" value="BLL2462 PROTEIN"/>
    <property type="match status" value="1"/>
</dbReference>
<dbReference type="Gene3D" id="3.40.50.410">
    <property type="entry name" value="von Willebrand factor, type A domain"/>
    <property type="match status" value="1"/>
</dbReference>
<name>A0ABP7WLJ5_9SPHI</name>
<protein>
    <recommendedName>
        <fullName evidence="4">VWA domain-containing protein</fullName>
    </recommendedName>
</protein>
<comment type="caution">
    <text evidence="2">The sequence shown here is derived from an EMBL/GenBank/DDBJ whole genome shotgun (WGS) entry which is preliminary data.</text>
</comment>
<dbReference type="SUPFAM" id="SSF53300">
    <property type="entry name" value="vWA-like"/>
    <property type="match status" value="1"/>
</dbReference>
<keyword evidence="1" id="KW-1133">Transmembrane helix</keyword>
<dbReference type="SUPFAM" id="SSF52317">
    <property type="entry name" value="Class I glutamine amidotransferase-like"/>
    <property type="match status" value="1"/>
</dbReference>
<evidence type="ECO:0000313" key="2">
    <source>
        <dbReference type="EMBL" id="GAA4091658.1"/>
    </source>
</evidence>
<keyword evidence="3" id="KW-1185">Reference proteome</keyword>
<dbReference type="Proteomes" id="UP001500841">
    <property type="component" value="Unassembled WGS sequence"/>
</dbReference>
<proteinExistence type="predicted"/>